<protein>
    <submittedName>
        <fullName evidence="1">Uncharacterized protein</fullName>
    </submittedName>
</protein>
<sequence length="12" mass="1263">MVLCLSVRSLAA</sequence>
<accession>A0A2P2QFL2</accession>
<evidence type="ECO:0000313" key="1">
    <source>
        <dbReference type="EMBL" id="MBX65769.1"/>
    </source>
</evidence>
<organism evidence="1">
    <name type="scientific">Rhizophora mucronata</name>
    <name type="common">Asiatic mangrove</name>
    <dbReference type="NCBI Taxonomy" id="61149"/>
    <lineage>
        <taxon>Eukaryota</taxon>
        <taxon>Viridiplantae</taxon>
        <taxon>Streptophyta</taxon>
        <taxon>Embryophyta</taxon>
        <taxon>Tracheophyta</taxon>
        <taxon>Spermatophyta</taxon>
        <taxon>Magnoliopsida</taxon>
        <taxon>eudicotyledons</taxon>
        <taxon>Gunneridae</taxon>
        <taxon>Pentapetalae</taxon>
        <taxon>rosids</taxon>
        <taxon>fabids</taxon>
        <taxon>Malpighiales</taxon>
        <taxon>Rhizophoraceae</taxon>
        <taxon>Rhizophora</taxon>
    </lineage>
</organism>
<reference evidence="1" key="1">
    <citation type="submission" date="2018-02" db="EMBL/GenBank/DDBJ databases">
        <title>Rhizophora mucronata_Transcriptome.</title>
        <authorList>
            <person name="Meera S.P."/>
            <person name="Sreeshan A."/>
            <person name="Augustine A."/>
        </authorList>
    </citation>
    <scope>NUCLEOTIDE SEQUENCE</scope>
    <source>
        <tissue evidence="1">Leaf</tissue>
    </source>
</reference>
<name>A0A2P2QFL2_RHIMU</name>
<proteinExistence type="predicted"/>
<dbReference type="EMBL" id="GGEC01085285">
    <property type="protein sequence ID" value="MBX65769.1"/>
    <property type="molecule type" value="Transcribed_RNA"/>
</dbReference>